<keyword evidence="1" id="KW-0547">Nucleotide-binding</keyword>
<feature type="non-terminal residue" evidence="5">
    <location>
        <position position="91"/>
    </location>
</feature>
<dbReference type="EMBL" id="AUZZ01006903">
    <property type="protein sequence ID" value="EQD44555.1"/>
    <property type="molecule type" value="Genomic_DNA"/>
</dbReference>
<comment type="caution">
    <text evidence="5">The sequence shown here is derived from an EMBL/GenBank/DDBJ whole genome shotgun (WGS) entry which is preliminary data.</text>
</comment>
<dbReference type="GO" id="GO:0006310">
    <property type="term" value="P:DNA recombination"/>
    <property type="evidence" value="ECO:0007669"/>
    <property type="project" value="TreeGrafter"/>
</dbReference>
<name>T1AR87_9ZZZZ</name>
<accession>T1AR87</accession>
<proteinExistence type="predicted"/>
<evidence type="ECO:0000259" key="4">
    <source>
        <dbReference type="Pfam" id="PF17764"/>
    </source>
</evidence>
<evidence type="ECO:0000256" key="2">
    <source>
        <dbReference type="ARBA" id="ARBA00022840"/>
    </source>
</evidence>
<dbReference type="AlphaFoldDB" id="T1AR87"/>
<sequence>MTGTPDIGPILRVALPTPLRRLFDYRSAEAGSPGTGSIEPGMRVWVPFGRRRLIGVVMESATRSALSEDKLKTVLEPLDSQPVFDRAMLAL</sequence>
<reference evidence="5" key="2">
    <citation type="journal article" date="2014" name="ISME J.">
        <title>Microbial stratification in low pH oxic and suboxic macroscopic growths along an acid mine drainage.</title>
        <authorList>
            <person name="Mendez-Garcia C."/>
            <person name="Mesa V."/>
            <person name="Sprenger R.R."/>
            <person name="Richter M."/>
            <person name="Diez M.S."/>
            <person name="Solano J."/>
            <person name="Bargiela R."/>
            <person name="Golyshina O.V."/>
            <person name="Manteca A."/>
            <person name="Ramos J.L."/>
            <person name="Gallego J.R."/>
            <person name="Llorente I."/>
            <person name="Martins Dos Santos V.A."/>
            <person name="Jensen O.N."/>
            <person name="Pelaez A.I."/>
            <person name="Sanchez J."/>
            <person name="Ferrer M."/>
        </authorList>
    </citation>
    <scope>NUCLEOTIDE SEQUENCE</scope>
</reference>
<dbReference type="InterPro" id="IPR042115">
    <property type="entry name" value="PriA_3primeBD_sf"/>
</dbReference>
<dbReference type="GO" id="GO:0006270">
    <property type="term" value="P:DNA replication initiation"/>
    <property type="evidence" value="ECO:0007669"/>
    <property type="project" value="TreeGrafter"/>
</dbReference>
<dbReference type="GO" id="GO:0005524">
    <property type="term" value="F:ATP binding"/>
    <property type="evidence" value="ECO:0007669"/>
    <property type="project" value="UniProtKB-KW"/>
</dbReference>
<dbReference type="Pfam" id="PF17764">
    <property type="entry name" value="PriA_3primeBD"/>
    <property type="match status" value="1"/>
</dbReference>
<dbReference type="GO" id="GO:0006302">
    <property type="term" value="P:double-strand break repair"/>
    <property type="evidence" value="ECO:0007669"/>
    <property type="project" value="TreeGrafter"/>
</dbReference>
<dbReference type="GO" id="GO:0043138">
    <property type="term" value="F:3'-5' DNA helicase activity"/>
    <property type="evidence" value="ECO:0007669"/>
    <property type="project" value="TreeGrafter"/>
</dbReference>
<gene>
    <name evidence="5" type="ORF">B2A_09561</name>
</gene>
<feature type="domain" description="Primosomal protein N' 3' DNA-binding" evidence="4">
    <location>
        <begin position="12"/>
        <end position="91"/>
    </location>
</feature>
<dbReference type="Gene3D" id="3.40.1440.60">
    <property type="entry name" value="PriA, 3(prime) DNA-binding domain"/>
    <property type="match status" value="1"/>
</dbReference>
<evidence type="ECO:0000256" key="1">
    <source>
        <dbReference type="ARBA" id="ARBA00022741"/>
    </source>
</evidence>
<dbReference type="InterPro" id="IPR041222">
    <property type="entry name" value="PriA_3primeBD"/>
</dbReference>
<evidence type="ECO:0000313" key="5">
    <source>
        <dbReference type="EMBL" id="EQD44555.1"/>
    </source>
</evidence>
<keyword evidence="3" id="KW-0238">DNA-binding</keyword>
<dbReference type="GO" id="GO:0003677">
    <property type="term" value="F:DNA binding"/>
    <property type="evidence" value="ECO:0007669"/>
    <property type="project" value="UniProtKB-KW"/>
</dbReference>
<evidence type="ECO:0000256" key="3">
    <source>
        <dbReference type="ARBA" id="ARBA00023125"/>
    </source>
</evidence>
<dbReference type="PANTHER" id="PTHR30580">
    <property type="entry name" value="PRIMOSOMAL PROTEIN N"/>
    <property type="match status" value="1"/>
</dbReference>
<dbReference type="PANTHER" id="PTHR30580:SF0">
    <property type="entry name" value="PRIMOSOMAL PROTEIN N"/>
    <property type="match status" value="1"/>
</dbReference>
<protein>
    <submittedName>
        <fullName evidence="5">Primosome assembly protein PriA</fullName>
    </submittedName>
</protein>
<organism evidence="5">
    <name type="scientific">mine drainage metagenome</name>
    <dbReference type="NCBI Taxonomy" id="410659"/>
    <lineage>
        <taxon>unclassified sequences</taxon>
        <taxon>metagenomes</taxon>
        <taxon>ecological metagenomes</taxon>
    </lineage>
</organism>
<keyword evidence="2" id="KW-0067">ATP-binding</keyword>
<reference evidence="5" key="1">
    <citation type="submission" date="2013-08" db="EMBL/GenBank/DDBJ databases">
        <authorList>
            <person name="Mendez C."/>
            <person name="Richter M."/>
            <person name="Ferrer M."/>
            <person name="Sanchez J."/>
        </authorList>
    </citation>
    <scope>NUCLEOTIDE SEQUENCE</scope>
</reference>